<dbReference type="Proteomes" id="UP000297890">
    <property type="component" value="Unassembled WGS sequence"/>
</dbReference>
<reference evidence="1 2" key="1">
    <citation type="journal article" date="2019" name="ISME J.">
        <title>Candidatus Macondimonas diazotrophica, a novel gammaproteobacterial genus dominating crude-oil-contaminated coastal sediments.</title>
        <authorList>
            <person name="Karthikeyan S."/>
            <person name="Konstantinidis K."/>
        </authorList>
    </citation>
    <scope>NUCLEOTIDE SEQUENCE [LARGE SCALE GENOMIC DNA]</scope>
    <source>
        <strain evidence="1 2">KTK01</strain>
    </source>
</reference>
<comment type="caution">
    <text evidence="1">The sequence shown here is derived from an EMBL/GenBank/DDBJ whole genome shotgun (WGS) entry which is preliminary data.</text>
</comment>
<evidence type="ECO:0000313" key="2">
    <source>
        <dbReference type="Proteomes" id="UP000297890"/>
    </source>
</evidence>
<organism evidence="1 2">
    <name type="scientific">Candidatus Macondimonas diazotrophica</name>
    <dbReference type="NCBI Taxonomy" id="2305248"/>
    <lineage>
        <taxon>Bacteria</taxon>
        <taxon>Pseudomonadati</taxon>
        <taxon>Pseudomonadota</taxon>
        <taxon>Gammaproteobacteria</taxon>
        <taxon>Chromatiales</taxon>
        <taxon>Ectothiorhodospiraceae</taxon>
        <taxon>Candidatus Macondimonas</taxon>
    </lineage>
</organism>
<protein>
    <recommendedName>
        <fullName evidence="3">DUF3310 domain-containing protein</fullName>
    </recommendedName>
</protein>
<name>A0A4Z0F7K7_9GAMM</name>
<evidence type="ECO:0008006" key="3">
    <source>
        <dbReference type="Google" id="ProtNLM"/>
    </source>
</evidence>
<proteinExistence type="predicted"/>
<evidence type="ECO:0000313" key="1">
    <source>
        <dbReference type="EMBL" id="TFZ81665.1"/>
    </source>
</evidence>
<accession>A0A4Z0F7K7</accession>
<dbReference type="AlphaFoldDB" id="A0A4Z0F7K7"/>
<sequence length="149" mass="16670">MPTGKEKSDGSTASYYKLPAGAVELQDLISHRNMNAQIGEIFRSCYRYGSSSHSDELRDAKKILFYAKAEVARLESQVTSPKPLGFLAIIEKENSVIGCTFCNSLLDAAYQIFYSQGEEAAFRYIADYQGISCKSICKLKEEAEAWLRK</sequence>
<dbReference type="EMBL" id="SRIO01000017">
    <property type="protein sequence ID" value="TFZ81665.1"/>
    <property type="molecule type" value="Genomic_DNA"/>
</dbReference>
<dbReference type="OrthoDB" id="9795573at2"/>
<gene>
    <name evidence="1" type="ORF">E4680_11385</name>
</gene>
<dbReference type="RefSeq" id="WP_135282542.1">
    <property type="nucleotide sequence ID" value="NZ_SRIO01000017.1"/>
</dbReference>
<keyword evidence="2" id="KW-1185">Reference proteome</keyword>